<dbReference type="PROSITE" id="PS00211">
    <property type="entry name" value="ABC_TRANSPORTER_1"/>
    <property type="match status" value="1"/>
</dbReference>
<dbReference type="SUPFAM" id="SSF90123">
    <property type="entry name" value="ABC transporter transmembrane region"/>
    <property type="match status" value="1"/>
</dbReference>
<evidence type="ECO:0000313" key="12">
    <source>
        <dbReference type="Proteomes" id="UP001199525"/>
    </source>
</evidence>
<dbReference type="InterPro" id="IPR036640">
    <property type="entry name" value="ABC1_TM_sf"/>
</dbReference>
<dbReference type="InterPro" id="IPR050835">
    <property type="entry name" value="ABC_transporter_sub-D"/>
</dbReference>
<gene>
    <name evidence="11" type="ORF">LC586_23630</name>
</gene>
<dbReference type="Pfam" id="PF06472">
    <property type="entry name" value="ABC_membrane_2"/>
    <property type="match status" value="1"/>
</dbReference>
<keyword evidence="4" id="KW-0547">Nucleotide-binding</keyword>
<evidence type="ECO:0000259" key="10">
    <source>
        <dbReference type="PROSITE" id="PS50929"/>
    </source>
</evidence>
<protein>
    <submittedName>
        <fullName evidence="11">ABC transporter ATP-binding protein/permease</fullName>
    </submittedName>
</protein>
<proteinExistence type="predicted"/>
<dbReference type="Pfam" id="PF00005">
    <property type="entry name" value="ABC_tran"/>
    <property type="match status" value="1"/>
</dbReference>
<dbReference type="Gene3D" id="1.20.1560.10">
    <property type="entry name" value="ABC transporter type 1, transmembrane domain"/>
    <property type="match status" value="1"/>
</dbReference>
<dbReference type="SUPFAM" id="SSF52540">
    <property type="entry name" value="P-loop containing nucleoside triphosphate hydrolases"/>
    <property type="match status" value="1"/>
</dbReference>
<evidence type="ECO:0000256" key="3">
    <source>
        <dbReference type="ARBA" id="ARBA00022692"/>
    </source>
</evidence>
<evidence type="ECO:0000256" key="4">
    <source>
        <dbReference type="ARBA" id="ARBA00022741"/>
    </source>
</evidence>
<dbReference type="InterPro" id="IPR003593">
    <property type="entry name" value="AAA+_ATPase"/>
</dbReference>
<dbReference type="EMBL" id="JAIVFQ010000043">
    <property type="protein sequence ID" value="MCC5602107.1"/>
    <property type="molecule type" value="Genomic_DNA"/>
</dbReference>
<dbReference type="InterPro" id="IPR003439">
    <property type="entry name" value="ABC_transporter-like_ATP-bd"/>
</dbReference>
<dbReference type="CDD" id="cd03223">
    <property type="entry name" value="ABCD_peroxisomal_ALDP"/>
    <property type="match status" value="1"/>
</dbReference>
<dbReference type="PROSITE" id="PS50929">
    <property type="entry name" value="ABC_TM1F"/>
    <property type="match status" value="1"/>
</dbReference>
<evidence type="ECO:0000256" key="5">
    <source>
        <dbReference type="ARBA" id="ARBA00022840"/>
    </source>
</evidence>
<feature type="transmembrane region" description="Helical" evidence="8">
    <location>
        <begin position="30"/>
        <end position="55"/>
    </location>
</feature>
<comment type="caution">
    <text evidence="11">The sequence shown here is derived from an EMBL/GenBank/DDBJ whole genome shotgun (WGS) entry which is preliminary data.</text>
</comment>
<dbReference type="PROSITE" id="PS50893">
    <property type="entry name" value="ABC_TRANSPORTER_2"/>
    <property type="match status" value="1"/>
</dbReference>
<dbReference type="Gene3D" id="3.40.50.300">
    <property type="entry name" value="P-loop containing nucleotide triphosphate hydrolases"/>
    <property type="match status" value="1"/>
</dbReference>
<keyword evidence="5 11" id="KW-0067">ATP-binding</keyword>
<evidence type="ECO:0000256" key="2">
    <source>
        <dbReference type="ARBA" id="ARBA00022448"/>
    </source>
</evidence>
<dbReference type="PANTHER" id="PTHR11384:SF59">
    <property type="entry name" value="LYSOSOMAL COBALAMIN TRANSPORTER ABCD4"/>
    <property type="match status" value="1"/>
</dbReference>
<dbReference type="InterPro" id="IPR011527">
    <property type="entry name" value="ABC1_TM_dom"/>
</dbReference>
<evidence type="ECO:0000256" key="1">
    <source>
        <dbReference type="ARBA" id="ARBA00004651"/>
    </source>
</evidence>
<accession>A0ABS8IF79</accession>
<feature type="transmembrane region" description="Helical" evidence="8">
    <location>
        <begin position="70"/>
        <end position="94"/>
    </location>
</feature>
<dbReference type="PANTHER" id="PTHR11384">
    <property type="entry name" value="ATP-BINDING CASSETTE, SUB-FAMILY D MEMBER"/>
    <property type="match status" value="1"/>
</dbReference>
<evidence type="ECO:0000256" key="8">
    <source>
        <dbReference type="SAM" id="Phobius"/>
    </source>
</evidence>
<feature type="domain" description="ABC transporter" evidence="9">
    <location>
        <begin position="391"/>
        <end position="597"/>
    </location>
</feature>
<feature type="transmembrane region" description="Helical" evidence="8">
    <location>
        <begin position="175"/>
        <end position="199"/>
    </location>
</feature>
<evidence type="ECO:0000256" key="6">
    <source>
        <dbReference type="ARBA" id="ARBA00022989"/>
    </source>
</evidence>
<keyword evidence="2" id="KW-0813">Transport</keyword>
<evidence type="ECO:0000259" key="9">
    <source>
        <dbReference type="PROSITE" id="PS50893"/>
    </source>
</evidence>
<keyword evidence="12" id="KW-1185">Reference proteome</keyword>
<evidence type="ECO:0000313" key="11">
    <source>
        <dbReference type="EMBL" id="MCC5602107.1"/>
    </source>
</evidence>
<organism evidence="11 12">
    <name type="scientific">Nostoc favosum CHAB5714</name>
    <dbReference type="NCBI Taxonomy" id="2780399"/>
    <lineage>
        <taxon>Bacteria</taxon>
        <taxon>Bacillati</taxon>
        <taxon>Cyanobacteriota</taxon>
        <taxon>Cyanophyceae</taxon>
        <taxon>Nostocales</taxon>
        <taxon>Nostocaceae</taxon>
        <taxon>Nostoc</taxon>
        <taxon>Nostoc favosum</taxon>
    </lineage>
</organism>
<dbReference type="GO" id="GO:0005524">
    <property type="term" value="F:ATP binding"/>
    <property type="evidence" value="ECO:0007669"/>
    <property type="project" value="UniProtKB-KW"/>
</dbReference>
<dbReference type="SMART" id="SM00382">
    <property type="entry name" value="AAA"/>
    <property type="match status" value="1"/>
</dbReference>
<name>A0ABS8IF79_9NOSO</name>
<sequence>MGNKLFNYRLLHQFWRVGKLYWLSQQRWKAVALLLLLLCLSLLGTGLLIAVSIFLGEMESSLAAADKNRFYQAVIIFFGVLFIGVPIISLKVYIQGKLNLFWRQWLTDYFLNKYFYQQNFYRLTAYSEIDNPDQRIAEDIQNFTQQCLYFALVISDSILQLIGFSGLLWRISQPLMMFLIIYAIAGTVVTTIAFGRILVGINLEQLKREADFRYGLIRIRDNAEAIAFYQGEVVESQELWQRFGRVFSNFTRLIRWQLGLDLFQNSYQYITFLLPTLVLAPQILSGELEIGVSAQAGVAFRSILIALGLIVSQFEQLSALAAAVTRLDELQTVMHGAQNPTRPIGHPPDALGRELDFPVSPQNIGGLRGVIPKGRDGEGCTVLNWVEDACLSFQNVTLQTPDYQTVLVQDLSFTLTVGESLLISGKSGVGKTSLLRALAGLWEAGSGTITHPERSHLLFLPQRPYMVLGSLRQQLLYPHSDRVVAKDELLQVLQQVNLTNLVERTAVLDIVEDWGRVLSVGEQQRLAFARLLLQSPQYAILDEATSALDENNQTLLYELLQKTDITYISVGHRSSLRSFHRWMLELQGGGSFMLSLIEDA</sequence>
<dbReference type="InterPro" id="IPR017871">
    <property type="entry name" value="ABC_transporter-like_CS"/>
</dbReference>
<reference evidence="11 12" key="1">
    <citation type="journal article" date="2021" name="Microorganisms">
        <title>Genome Evolution of Filamentous Cyanobacterium Nostoc Species: From Facultative Symbiosis to Free Living.</title>
        <authorList>
            <person name="Huo D."/>
            <person name="Li H."/>
            <person name="Cai F."/>
            <person name="Guo X."/>
            <person name="Qiao Z."/>
            <person name="Wang W."/>
            <person name="Yu G."/>
            <person name="Li R."/>
        </authorList>
    </citation>
    <scope>NUCLEOTIDE SEQUENCE [LARGE SCALE GENOMIC DNA]</scope>
    <source>
        <strain evidence="11 12">CHAB 5714</strain>
    </source>
</reference>
<dbReference type="InterPro" id="IPR027417">
    <property type="entry name" value="P-loop_NTPase"/>
</dbReference>
<feature type="domain" description="ABC transmembrane type-1" evidence="10">
    <location>
        <begin position="35"/>
        <end position="319"/>
    </location>
</feature>
<dbReference type="RefSeq" id="WP_229487079.1">
    <property type="nucleotide sequence ID" value="NZ_JAIVFQ010000043.1"/>
</dbReference>
<dbReference type="Proteomes" id="UP001199525">
    <property type="component" value="Unassembled WGS sequence"/>
</dbReference>
<keyword evidence="7 8" id="KW-0472">Membrane</keyword>
<evidence type="ECO:0000256" key="7">
    <source>
        <dbReference type="ARBA" id="ARBA00023136"/>
    </source>
</evidence>
<keyword evidence="6 8" id="KW-1133">Transmembrane helix</keyword>
<keyword evidence="3 8" id="KW-0812">Transmembrane</keyword>
<comment type="subcellular location">
    <subcellularLocation>
        <location evidence="1">Cell membrane</location>
        <topology evidence="1">Multi-pass membrane protein</topology>
    </subcellularLocation>
</comment>